<dbReference type="RefSeq" id="WP_165277158.1">
    <property type="nucleotide sequence ID" value="NZ_BAABGS010000016.1"/>
</dbReference>
<protein>
    <submittedName>
        <fullName evidence="2">Uncharacterized protein</fullName>
    </submittedName>
</protein>
<feature type="region of interest" description="Disordered" evidence="1">
    <location>
        <begin position="148"/>
        <end position="171"/>
    </location>
</feature>
<sequence>MRWQWSEKSVVAAAIAAVAVLFAIGWATREDRSDSPYLHISGGGFIFNYRNAEAYYGFTAEVARPVENGAILEASFDDPAGGPPIVVRERLTTMTRRYAVRTPPLRGIEAGKPYKVSIKVYDRQGQSLIWQTERSYVSQVGDEVLPEAPLTVGPGYHQPEGLSGEKKSPAH</sequence>
<dbReference type="EMBL" id="JBHUIR010000006">
    <property type="protein sequence ID" value="MFD2258477.1"/>
    <property type="molecule type" value="Genomic_DNA"/>
</dbReference>
<dbReference type="Proteomes" id="UP001597373">
    <property type="component" value="Unassembled WGS sequence"/>
</dbReference>
<gene>
    <name evidence="2" type="ORF">ACFSMZ_01670</name>
</gene>
<accession>A0ABW5DC47</accession>
<comment type="caution">
    <text evidence="2">The sequence shown here is derived from an EMBL/GenBank/DDBJ whole genome shotgun (WGS) entry which is preliminary data.</text>
</comment>
<evidence type="ECO:0000313" key="2">
    <source>
        <dbReference type="EMBL" id="MFD2258477.1"/>
    </source>
</evidence>
<evidence type="ECO:0000313" key="3">
    <source>
        <dbReference type="Proteomes" id="UP001597373"/>
    </source>
</evidence>
<proteinExistence type="predicted"/>
<organism evidence="2 3">
    <name type="scientific">Chelativorans composti</name>
    <dbReference type="NCBI Taxonomy" id="768533"/>
    <lineage>
        <taxon>Bacteria</taxon>
        <taxon>Pseudomonadati</taxon>
        <taxon>Pseudomonadota</taxon>
        <taxon>Alphaproteobacteria</taxon>
        <taxon>Hyphomicrobiales</taxon>
        <taxon>Phyllobacteriaceae</taxon>
        <taxon>Chelativorans</taxon>
    </lineage>
</organism>
<name>A0ABW5DC47_9HYPH</name>
<reference evidence="3" key="1">
    <citation type="journal article" date="2019" name="Int. J. Syst. Evol. Microbiol.">
        <title>The Global Catalogue of Microorganisms (GCM) 10K type strain sequencing project: providing services to taxonomists for standard genome sequencing and annotation.</title>
        <authorList>
            <consortium name="The Broad Institute Genomics Platform"/>
            <consortium name="The Broad Institute Genome Sequencing Center for Infectious Disease"/>
            <person name="Wu L."/>
            <person name="Ma J."/>
        </authorList>
    </citation>
    <scope>NUCLEOTIDE SEQUENCE [LARGE SCALE GENOMIC DNA]</scope>
    <source>
        <strain evidence="3">KCTC 23707</strain>
    </source>
</reference>
<keyword evidence="3" id="KW-1185">Reference proteome</keyword>
<evidence type="ECO:0000256" key="1">
    <source>
        <dbReference type="SAM" id="MobiDB-lite"/>
    </source>
</evidence>